<organism evidence="1 2">
    <name type="scientific">Caerostris darwini</name>
    <dbReference type="NCBI Taxonomy" id="1538125"/>
    <lineage>
        <taxon>Eukaryota</taxon>
        <taxon>Metazoa</taxon>
        <taxon>Ecdysozoa</taxon>
        <taxon>Arthropoda</taxon>
        <taxon>Chelicerata</taxon>
        <taxon>Arachnida</taxon>
        <taxon>Araneae</taxon>
        <taxon>Araneomorphae</taxon>
        <taxon>Entelegynae</taxon>
        <taxon>Araneoidea</taxon>
        <taxon>Araneidae</taxon>
        <taxon>Caerostris</taxon>
    </lineage>
</organism>
<dbReference type="AlphaFoldDB" id="A0AAV4QCZ7"/>
<reference evidence="1 2" key="1">
    <citation type="submission" date="2021-06" db="EMBL/GenBank/DDBJ databases">
        <title>Caerostris darwini draft genome.</title>
        <authorList>
            <person name="Kono N."/>
            <person name="Arakawa K."/>
        </authorList>
    </citation>
    <scope>NUCLEOTIDE SEQUENCE [LARGE SCALE GENOMIC DNA]</scope>
</reference>
<name>A0AAV4QCZ7_9ARAC</name>
<protein>
    <recommendedName>
        <fullName evidence="3">Secreted protein</fullName>
    </recommendedName>
</protein>
<evidence type="ECO:0000313" key="2">
    <source>
        <dbReference type="Proteomes" id="UP001054837"/>
    </source>
</evidence>
<evidence type="ECO:0008006" key="3">
    <source>
        <dbReference type="Google" id="ProtNLM"/>
    </source>
</evidence>
<dbReference type="Proteomes" id="UP001054837">
    <property type="component" value="Unassembled WGS sequence"/>
</dbReference>
<keyword evidence="2" id="KW-1185">Reference proteome</keyword>
<gene>
    <name evidence="1" type="ORF">CDAR_20401</name>
</gene>
<proteinExistence type="predicted"/>
<accession>A0AAV4QCZ7</accession>
<comment type="caution">
    <text evidence="1">The sequence shown here is derived from an EMBL/GenBank/DDBJ whole genome shotgun (WGS) entry which is preliminary data.</text>
</comment>
<sequence length="85" mass="9663">MLSRKHWILPFVSDFATPYLRPICCCLPPPCFSMTTADFVRNCWEAKQLRTKAASKQLGSSEKASGHWIPCLREIRPAQGSLPER</sequence>
<dbReference type="EMBL" id="BPLQ01004331">
    <property type="protein sequence ID" value="GIY07279.1"/>
    <property type="molecule type" value="Genomic_DNA"/>
</dbReference>
<evidence type="ECO:0000313" key="1">
    <source>
        <dbReference type="EMBL" id="GIY07279.1"/>
    </source>
</evidence>